<dbReference type="EC" id="1.-.-.-" evidence="2"/>
<dbReference type="PANTHER" id="PTHR30543:SF21">
    <property type="entry name" value="NAD(P)H-DEPENDENT FMN REDUCTASE LOT6"/>
    <property type="match status" value="1"/>
</dbReference>
<dbReference type="GO" id="GO:0016491">
    <property type="term" value="F:oxidoreductase activity"/>
    <property type="evidence" value="ECO:0007669"/>
    <property type="project" value="UniProtKB-KW"/>
</dbReference>
<dbReference type="Proteomes" id="UP001176891">
    <property type="component" value="Unassembled WGS sequence"/>
</dbReference>
<accession>A0ABT8WZ21</accession>
<evidence type="ECO:0000313" key="3">
    <source>
        <dbReference type="Proteomes" id="UP001176891"/>
    </source>
</evidence>
<gene>
    <name evidence="2" type="ORF">Q4Q39_05860</name>
</gene>
<comment type="caution">
    <text evidence="2">The sequence shown here is derived from an EMBL/GenBank/DDBJ whole genome shotgun (WGS) entry which is preliminary data.</text>
</comment>
<dbReference type="Gene3D" id="3.40.50.360">
    <property type="match status" value="1"/>
</dbReference>
<protein>
    <submittedName>
        <fullName evidence="2">NAD(P)H-dependent oxidoreductase</fullName>
        <ecNumber evidence="2">1.-.-.-</ecNumber>
    </submittedName>
</protein>
<dbReference type="SUPFAM" id="SSF52218">
    <property type="entry name" value="Flavoproteins"/>
    <property type="match status" value="1"/>
</dbReference>
<dbReference type="Pfam" id="PF03358">
    <property type="entry name" value="FMN_red"/>
    <property type="match status" value="1"/>
</dbReference>
<proteinExistence type="predicted"/>
<organism evidence="2 3">
    <name type="scientific">Flavivirga amylovorans</name>
    <dbReference type="NCBI Taxonomy" id="870486"/>
    <lineage>
        <taxon>Bacteria</taxon>
        <taxon>Pseudomonadati</taxon>
        <taxon>Bacteroidota</taxon>
        <taxon>Flavobacteriia</taxon>
        <taxon>Flavobacteriales</taxon>
        <taxon>Flavobacteriaceae</taxon>
        <taxon>Flavivirga</taxon>
    </lineage>
</organism>
<keyword evidence="3" id="KW-1185">Reference proteome</keyword>
<feature type="domain" description="NADPH-dependent FMN reductase-like" evidence="1">
    <location>
        <begin position="4"/>
        <end position="132"/>
    </location>
</feature>
<dbReference type="PANTHER" id="PTHR30543">
    <property type="entry name" value="CHROMATE REDUCTASE"/>
    <property type="match status" value="1"/>
</dbReference>
<name>A0ABT8WZ21_9FLAO</name>
<dbReference type="EMBL" id="JAUOEM010000002">
    <property type="protein sequence ID" value="MDO5986929.1"/>
    <property type="molecule type" value="Genomic_DNA"/>
</dbReference>
<dbReference type="InterPro" id="IPR050712">
    <property type="entry name" value="NAD(P)H-dep_reductase"/>
</dbReference>
<reference evidence="2" key="1">
    <citation type="submission" date="2023-07" db="EMBL/GenBank/DDBJ databases">
        <title>Two novel species in the genus Flavivirga.</title>
        <authorList>
            <person name="Kwon K."/>
        </authorList>
    </citation>
    <scope>NUCLEOTIDE SEQUENCE</scope>
    <source>
        <strain evidence="2">KACC 14157</strain>
    </source>
</reference>
<dbReference type="InterPro" id="IPR029039">
    <property type="entry name" value="Flavoprotein-like_sf"/>
</dbReference>
<evidence type="ECO:0000313" key="2">
    <source>
        <dbReference type="EMBL" id="MDO5986929.1"/>
    </source>
</evidence>
<sequence length="158" mass="17369">MIKNIIGICGSASQSSANLSILKWIAESKKSNFNLDIIDDLTELPHFNTELTDKNVPEQIVAFRNRIANADGIIICTPEYVFSIPSGLKNLIEWCVSTTVFSDKSIGLITASASGLKGHEELKLIMETIQTKFTDETTLLIQGVKSKIGKNIGQENRN</sequence>
<keyword evidence="2" id="KW-0560">Oxidoreductase</keyword>
<evidence type="ECO:0000259" key="1">
    <source>
        <dbReference type="Pfam" id="PF03358"/>
    </source>
</evidence>
<dbReference type="RefSeq" id="WP_303281474.1">
    <property type="nucleotide sequence ID" value="NZ_BAABCZ010000005.1"/>
</dbReference>
<dbReference type="InterPro" id="IPR005025">
    <property type="entry name" value="FMN_Rdtase-like_dom"/>
</dbReference>